<organism evidence="9 10">
    <name type="scientific">Nocardioides yefusunii</name>
    <dbReference type="NCBI Taxonomy" id="2500546"/>
    <lineage>
        <taxon>Bacteria</taxon>
        <taxon>Bacillati</taxon>
        <taxon>Actinomycetota</taxon>
        <taxon>Actinomycetes</taxon>
        <taxon>Propionibacteriales</taxon>
        <taxon>Nocardioidaceae</taxon>
        <taxon>Nocardioides</taxon>
    </lineage>
</organism>
<dbReference type="InterPro" id="IPR035906">
    <property type="entry name" value="MetI-like_sf"/>
</dbReference>
<keyword evidence="3" id="KW-1003">Cell membrane</keyword>
<comment type="caution">
    <text evidence="9">The sequence shown here is derived from an EMBL/GenBank/DDBJ whole genome shotgun (WGS) entry which is preliminary data.</text>
</comment>
<comment type="subcellular location">
    <subcellularLocation>
        <location evidence="1 7">Cell membrane</location>
        <topology evidence="1 7">Multi-pass membrane protein</topology>
    </subcellularLocation>
</comment>
<comment type="similarity">
    <text evidence="7">Belongs to the binding-protein-dependent transport system permease family.</text>
</comment>
<feature type="transmembrane region" description="Helical" evidence="7">
    <location>
        <begin position="134"/>
        <end position="159"/>
    </location>
</feature>
<evidence type="ECO:0000256" key="7">
    <source>
        <dbReference type="RuleBase" id="RU363032"/>
    </source>
</evidence>
<protein>
    <submittedName>
        <fullName evidence="9">ABC transporter permease</fullName>
    </submittedName>
</protein>
<dbReference type="EMBL" id="JBHSQI010000001">
    <property type="protein sequence ID" value="MFC6152335.1"/>
    <property type="molecule type" value="Genomic_DNA"/>
</dbReference>
<proteinExistence type="inferred from homology"/>
<evidence type="ECO:0000256" key="3">
    <source>
        <dbReference type="ARBA" id="ARBA00022475"/>
    </source>
</evidence>
<evidence type="ECO:0000256" key="1">
    <source>
        <dbReference type="ARBA" id="ARBA00004651"/>
    </source>
</evidence>
<keyword evidence="4 7" id="KW-0812">Transmembrane</keyword>
<dbReference type="Pfam" id="PF00528">
    <property type="entry name" value="BPD_transp_1"/>
    <property type="match status" value="1"/>
</dbReference>
<reference evidence="10" key="1">
    <citation type="journal article" date="2019" name="Int. J. Syst. Evol. Microbiol.">
        <title>The Global Catalogue of Microorganisms (GCM) 10K type strain sequencing project: providing services to taxonomists for standard genome sequencing and annotation.</title>
        <authorList>
            <consortium name="The Broad Institute Genomics Platform"/>
            <consortium name="The Broad Institute Genome Sequencing Center for Infectious Disease"/>
            <person name="Wu L."/>
            <person name="Ma J."/>
        </authorList>
    </citation>
    <scope>NUCLEOTIDE SEQUENCE [LARGE SCALE GENOMIC DNA]</scope>
    <source>
        <strain evidence="10">DFY28</strain>
    </source>
</reference>
<keyword evidence="2 7" id="KW-0813">Transport</keyword>
<keyword evidence="5 7" id="KW-1133">Transmembrane helix</keyword>
<name>A0ABW1QUP9_9ACTN</name>
<keyword evidence="6 7" id="KW-0472">Membrane</keyword>
<dbReference type="PANTHER" id="PTHR43163:SF6">
    <property type="entry name" value="DIPEPTIDE TRANSPORT SYSTEM PERMEASE PROTEIN DPPB-RELATED"/>
    <property type="match status" value="1"/>
</dbReference>
<evidence type="ECO:0000313" key="9">
    <source>
        <dbReference type="EMBL" id="MFC6152335.1"/>
    </source>
</evidence>
<accession>A0ABW1QUP9</accession>
<gene>
    <name evidence="9" type="ORF">ACFPWU_01485</name>
</gene>
<evidence type="ECO:0000256" key="4">
    <source>
        <dbReference type="ARBA" id="ARBA00022692"/>
    </source>
</evidence>
<evidence type="ECO:0000256" key="6">
    <source>
        <dbReference type="ARBA" id="ARBA00023136"/>
    </source>
</evidence>
<evidence type="ECO:0000256" key="2">
    <source>
        <dbReference type="ARBA" id="ARBA00022448"/>
    </source>
</evidence>
<dbReference type="SUPFAM" id="SSF161098">
    <property type="entry name" value="MetI-like"/>
    <property type="match status" value="1"/>
</dbReference>
<dbReference type="PANTHER" id="PTHR43163">
    <property type="entry name" value="DIPEPTIDE TRANSPORT SYSTEM PERMEASE PROTEIN DPPB-RELATED"/>
    <property type="match status" value="1"/>
</dbReference>
<feature type="transmembrane region" description="Helical" evidence="7">
    <location>
        <begin position="236"/>
        <end position="262"/>
    </location>
</feature>
<feature type="transmembrane region" description="Helical" evidence="7">
    <location>
        <begin position="101"/>
        <end position="122"/>
    </location>
</feature>
<dbReference type="Proteomes" id="UP001596098">
    <property type="component" value="Unassembled WGS sequence"/>
</dbReference>
<feature type="domain" description="ABC transmembrane type-1" evidence="8">
    <location>
        <begin position="95"/>
        <end position="305"/>
    </location>
</feature>
<evidence type="ECO:0000313" key="10">
    <source>
        <dbReference type="Proteomes" id="UP001596098"/>
    </source>
</evidence>
<dbReference type="InterPro" id="IPR045621">
    <property type="entry name" value="BPD_transp_1_N"/>
</dbReference>
<dbReference type="CDD" id="cd06261">
    <property type="entry name" value="TM_PBP2"/>
    <property type="match status" value="1"/>
</dbReference>
<dbReference type="Gene3D" id="1.10.3720.10">
    <property type="entry name" value="MetI-like"/>
    <property type="match status" value="1"/>
</dbReference>
<feature type="transmembrane region" description="Helical" evidence="7">
    <location>
        <begin position="179"/>
        <end position="198"/>
    </location>
</feature>
<evidence type="ECO:0000256" key="5">
    <source>
        <dbReference type="ARBA" id="ARBA00022989"/>
    </source>
</evidence>
<dbReference type="InterPro" id="IPR000515">
    <property type="entry name" value="MetI-like"/>
</dbReference>
<dbReference type="RefSeq" id="WP_128220529.1">
    <property type="nucleotide sequence ID" value="NZ_CP034929.1"/>
</dbReference>
<evidence type="ECO:0000259" key="8">
    <source>
        <dbReference type="PROSITE" id="PS50928"/>
    </source>
</evidence>
<dbReference type="Pfam" id="PF19300">
    <property type="entry name" value="BPD_transp_1_N"/>
    <property type="match status" value="1"/>
</dbReference>
<sequence>MLKMTVSRLLSAIPVLLLVSIVAFTLLRLAPGDPALLSVGLEAPPEALAKARADMHLDDSILVQYWTWLTDMLRGDLGTSYSDKAPVTEAISDRLGVTMQLALMALALIVVIGIPLGVVSALRANGFVDQVIRVVSLAGISVPNFVIGLFLVLAFGWWFPGVLPYQGFVPLDESVSESLKSTLLPAIALAAPQIGLVARLTRSSMLEVLNQEYVSAARAMGVSERVIIWKDTLRNALLPVVTVLGVQTGFLLGGSVVVESVFGIPGLGRLLVESFAIRDYPITIGVMMFVAVVFVFVNIVVDLLYGVINPRIRVGYASGKE</sequence>
<dbReference type="PROSITE" id="PS50928">
    <property type="entry name" value="ABC_TM1"/>
    <property type="match status" value="1"/>
</dbReference>
<keyword evidence="10" id="KW-1185">Reference proteome</keyword>
<feature type="transmembrane region" description="Helical" evidence="7">
    <location>
        <begin position="282"/>
        <end position="305"/>
    </location>
</feature>